<organism evidence="1 2">
    <name type="scientific">Candidatus Nomurabacteria bacterium GW2011_GWE1_35_16</name>
    <dbReference type="NCBI Taxonomy" id="1618761"/>
    <lineage>
        <taxon>Bacteria</taxon>
        <taxon>Candidatus Nomuraibacteriota</taxon>
    </lineage>
</organism>
<dbReference type="GO" id="GO:0004061">
    <property type="term" value="F:arylformamidase activity"/>
    <property type="evidence" value="ECO:0007669"/>
    <property type="project" value="InterPro"/>
</dbReference>
<accession>A0A0G0BBX1</accession>
<dbReference type="GO" id="GO:0019441">
    <property type="term" value="P:L-tryptophan catabolic process to kynurenine"/>
    <property type="evidence" value="ECO:0007669"/>
    <property type="project" value="InterPro"/>
</dbReference>
<dbReference type="PANTHER" id="PTHR31118:SF12">
    <property type="entry name" value="CYCLASE-LIKE PROTEIN 2"/>
    <property type="match status" value="1"/>
</dbReference>
<comment type="caution">
    <text evidence="1">The sequence shown here is derived from an EMBL/GenBank/DDBJ whole genome shotgun (WGS) entry which is preliminary data.</text>
</comment>
<gene>
    <name evidence="1" type="ORF">UR64_C0002G0060</name>
</gene>
<evidence type="ECO:0000313" key="1">
    <source>
        <dbReference type="EMBL" id="KKP66844.1"/>
    </source>
</evidence>
<dbReference type="PANTHER" id="PTHR31118">
    <property type="entry name" value="CYCLASE-LIKE PROTEIN 2"/>
    <property type="match status" value="1"/>
</dbReference>
<dbReference type="AlphaFoldDB" id="A0A0G0BBX1"/>
<sequence length="226" mass="25150">MNKEFKIIDLTHKLSPEAPSWDGSCGFELSISTDYKDCTPPDLFRIQKIKCGAGMGTHMDAPAHVVPNGRTIDELNFEELATDCVVIDVSKEANADYVILPEVVEKFEKEYSEIKSNSFVIFYTGWDKHWNNREKYNNDHKFPSMDISTAELLLQRNIAGIGTDTLSVDTGKNGFPVHHAILGGNKYLVENVANAKELPPIGSKSLVLPMKIKEGTEAPIRLIALI</sequence>
<dbReference type="Proteomes" id="UP000034952">
    <property type="component" value="Unassembled WGS sequence"/>
</dbReference>
<proteinExistence type="predicted"/>
<keyword evidence="1" id="KW-0378">Hydrolase</keyword>
<name>A0A0G0BBX1_9BACT</name>
<dbReference type="Gene3D" id="3.50.30.50">
    <property type="entry name" value="Putative cyclase"/>
    <property type="match status" value="1"/>
</dbReference>
<dbReference type="Pfam" id="PF04199">
    <property type="entry name" value="Cyclase"/>
    <property type="match status" value="1"/>
</dbReference>
<dbReference type="InterPro" id="IPR007325">
    <property type="entry name" value="KFase/CYL"/>
</dbReference>
<evidence type="ECO:0000313" key="2">
    <source>
        <dbReference type="Proteomes" id="UP000034952"/>
    </source>
</evidence>
<reference evidence="1 2" key="1">
    <citation type="journal article" date="2015" name="Nature">
        <title>rRNA introns, odd ribosomes, and small enigmatic genomes across a large radiation of phyla.</title>
        <authorList>
            <person name="Brown C.T."/>
            <person name="Hug L.A."/>
            <person name="Thomas B.C."/>
            <person name="Sharon I."/>
            <person name="Castelle C.J."/>
            <person name="Singh A."/>
            <person name="Wilkins M.J."/>
            <person name="Williams K.H."/>
            <person name="Banfield J.F."/>
        </authorList>
    </citation>
    <scope>NUCLEOTIDE SEQUENCE [LARGE SCALE GENOMIC DNA]</scope>
</reference>
<dbReference type="SUPFAM" id="SSF102198">
    <property type="entry name" value="Putative cyclase"/>
    <property type="match status" value="1"/>
</dbReference>
<dbReference type="InterPro" id="IPR037175">
    <property type="entry name" value="KFase_sf"/>
</dbReference>
<protein>
    <submittedName>
        <fullName evidence="1">Putative metal-dependent hydrolase</fullName>
    </submittedName>
</protein>
<dbReference type="EMBL" id="LBPY01000002">
    <property type="protein sequence ID" value="KKP66844.1"/>
    <property type="molecule type" value="Genomic_DNA"/>
</dbReference>